<dbReference type="GO" id="GO:0005524">
    <property type="term" value="F:ATP binding"/>
    <property type="evidence" value="ECO:0007669"/>
    <property type="project" value="UniProtKB-KW"/>
</dbReference>
<evidence type="ECO:0000256" key="1">
    <source>
        <dbReference type="ARBA" id="ARBA00010688"/>
    </source>
</evidence>
<dbReference type="PANTHER" id="PTHR43085:SF1">
    <property type="entry name" value="PSEUDOURIDINE KINASE-RELATED"/>
    <property type="match status" value="1"/>
</dbReference>
<dbReference type="SUPFAM" id="SSF53613">
    <property type="entry name" value="Ribokinase-like"/>
    <property type="match status" value="1"/>
</dbReference>
<dbReference type="EMBL" id="DF967972">
    <property type="protein sequence ID" value="GAP12411.1"/>
    <property type="molecule type" value="Genomic_DNA"/>
</dbReference>
<evidence type="ECO:0000259" key="6">
    <source>
        <dbReference type="Pfam" id="PF00294"/>
    </source>
</evidence>
<dbReference type="GO" id="GO:0016301">
    <property type="term" value="F:kinase activity"/>
    <property type="evidence" value="ECO:0007669"/>
    <property type="project" value="UniProtKB-KW"/>
</dbReference>
<evidence type="ECO:0000256" key="4">
    <source>
        <dbReference type="ARBA" id="ARBA00022777"/>
    </source>
</evidence>
<feature type="domain" description="Carbohydrate kinase PfkB" evidence="6">
    <location>
        <begin position="1"/>
        <end position="297"/>
    </location>
</feature>
<dbReference type="CDD" id="cd01166">
    <property type="entry name" value="KdgK"/>
    <property type="match status" value="1"/>
</dbReference>
<evidence type="ECO:0000256" key="2">
    <source>
        <dbReference type="ARBA" id="ARBA00022679"/>
    </source>
</evidence>
<name>A0A0S7BF49_9CHLR</name>
<dbReference type="InterPro" id="IPR029056">
    <property type="entry name" value="Ribokinase-like"/>
</dbReference>
<protein>
    <submittedName>
        <fullName evidence="7">Sugar kinase, ribokinase family</fullName>
    </submittedName>
</protein>
<evidence type="ECO:0000313" key="7">
    <source>
        <dbReference type="EMBL" id="GAP12411.1"/>
    </source>
</evidence>
<evidence type="ECO:0000256" key="3">
    <source>
        <dbReference type="ARBA" id="ARBA00022741"/>
    </source>
</evidence>
<keyword evidence="5" id="KW-0067">ATP-binding</keyword>
<dbReference type="Gene3D" id="3.40.1190.20">
    <property type="match status" value="1"/>
</dbReference>
<dbReference type="RefSeq" id="WP_075071841.1">
    <property type="nucleotide sequence ID" value="NZ_DF967972.1"/>
</dbReference>
<proteinExistence type="inferred from homology"/>
<comment type="similarity">
    <text evidence="1">Belongs to the carbohydrate kinase PfkB family.</text>
</comment>
<dbReference type="Proteomes" id="UP000055060">
    <property type="component" value="Unassembled WGS sequence"/>
</dbReference>
<dbReference type="InterPro" id="IPR002173">
    <property type="entry name" value="Carboh/pur_kinase_PfkB_CS"/>
</dbReference>
<dbReference type="InterPro" id="IPR050306">
    <property type="entry name" value="PfkB_Carbo_kinase"/>
</dbReference>
<keyword evidence="8" id="KW-1185">Reference proteome</keyword>
<dbReference type="STRING" id="360412.LARV_00146"/>
<dbReference type="PANTHER" id="PTHR43085">
    <property type="entry name" value="HEXOKINASE FAMILY MEMBER"/>
    <property type="match status" value="1"/>
</dbReference>
<organism evidence="7">
    <name type="scientific">Longilinea arvoryzae</name>
    <dbReference type="NCBI Taxonomy" id="360412"/>
    <lineage>
        <taxon>Bacteria</taxon>
        <taxon>Bacillati</taxon>
        <taxon>Chloroflexota</taxon>
        <taxon>Anaerolineae</taxon>
        <taxon>Anaerolineales</taxon>
        <taxon>Anaerolineaceae</taxon>
        <taxon>Longilinea</taxon>
    </lineage>
</organism>
<dbReference type="InterPro" id="IPR011611">
    <property type="entry name" value="PfkB_dom"/>
</dbReference>
<dbReference type="PROSITE" id="PS00583">
    <property type="entry name" value="PFKB_KINASES_1"/>
    <property type="match status" value="1"/>
</dbReference>
<gene>
    <name evidence="7" type="ORF">LARV_00146</name>
</gene>
<sequence>MKQILCLGDACADIIIPYGAAKIGVDKPLEFSCGGTAANTASGLARLGAGCAFLGKAGDDFFGRTMKNALEKDGVDTKLFTLDKNLSSIMILAVIDENNDRFPFLMPRERPSHLQLYDADIPEGLLDQISFVHTTGLMLFEEPAAGTVCRFLEKCAGRGIRVSLDINLRIETLNRNKKYLYQALECTDYLLGSGLDEFVPLTGIGDPFKAARSLVTDKRAVVCRMGNKGSIAFDRLGAYGCGAFPVEVVDTLGAGDAYNSGFLWALSKEKDLQFANQAGCAAAAINITRQGARNCPDEKELVFFLQTYES</sequence>
<keyword evidence="2" id="KW-0808">Transferase</keyword>
<evidence type="ECO:0000313" key="8">
    <source>
        <dbReference type="Proteomes" id="UP000055060"/>
    </source>
</evidence>
<keyword evidence="3" id="KW-0547">Nucleotide-binding</keyword>
<keyword evidence="4 7" id="KW-0418">Kinase</keyword>
<reference evidence="7" key="1">
    <citation type="submission" date="2015-07" db="EMBL/GenBank/DDBJ databases">
        <title>Draft Genome Sequences of Anaerolinea thermolimosa IMO-1, Bellilinea caldifistulae GOMI-1, Leptolinea tardivitalis YMTK-2, Levilinea saccharolytica KIBI-1,Longilinea arvoryzae KOME-1, Previously Described as Members of the Anaerolineaceae (Chloroflexi).</title>
        <authorList>
            <person name="Sekiguchi Y."/>
            <person name="Ohashi A."/>
            <person name="Matsuura N."/>
            <person name="Tourlousse M.D."/>
        </authorList>
    </citation>
    <scope>NUCLEOTIDE SEQUENCE [LARGE SCALE GENOMIC DNA]</scope>
    <source>
        <strain evidence="7">KOME-1</strain>
    </source>
</reference>
<accession>A0A0S7BF49</accession>
<dbReference type="PROSITE" id="PS00584">
    <property type="entry name" value="PFKB_KINASES_2"/>
    <property type="match status" value="1"/>
</dbReference>
<evidence type="ECO:0000256" key="5">
    <source>
        <dbReference type="ARBA" id="ARBA00022840"/>
    </source>
</evidence>
<dbReference type="Pfam" id="PF00294">
    <property type="entry name" value="PfkB"/>
    <property type="match status" value="1"/>
</dbReference>
<dbReference type="OrthoDB" id="9813569at2"/>
<dbReference type="AlphaFoldDB" id="A0A0S7BF49"/>